<feature type="compositionally biased region" description="Polar residues" evidence="2">
    <location>
        <begin position="148"/>
        <end position="171"/>
    </location>
</feature>
<dbReference type="Gene3D" id="3.30.160.590">
    <property type="match status" value="1"/>
</dbReference>
<name>A0AAD9KFF1_9ANNE</name>
<feature type="compositionally biased region" description="Acidic residues" evidence="2">
    <location>
        <begin position="230"/>
        <end position="239"/>
    </location>
</feature>
<dbReference type="PANTHER" id="PTHR13482:SF3">
    <property type="entry name" value="MICROPROCESSOR COMPLEX SUBUNIT DGCR8"/>
    <property type="match status" value="1"/>
</dbReference>
<dbReference type="PROSITE" id="PS50137">
    <property type="entry name" value="DS_RBD"/>
    <property type="match status" value="1"/>
</dbReference>
<dbReference type="GO" id="GO:0070877">
    <property type="term" value="C:microprocessor complex"/>
    <property type="evidence" value="ECO:0007669"/>
    <property type="project" value="InterPro"/>
</dbReference>
<dbReference type="FunFam" id="3.30.160.20:FF:000021">
    <property type="entry name" value="Microprocessor complex subunit DGCR8"/>
    <property type="match status" value="1"/>
</dbReference>
<proteinExistence type="predicted"/>
<feature type="region of interest" description="Disordered" evidence="2">
    <location>
        <begin position="97"/>
        <end position="171"/>
    </location>
</feature>
<feature type="region of interest" description="Disordered" evidence="2">
    <location>
        <begin position="366"/>
        <end position="403"/>
    </location>
</feature>
<dbReference type="EMBL" id="JAODUP010000007">
    <property type="protein sequence ID" value="KAK2169785.1"/>
    <property type="molecule type" value="Genomic_DNA"/>
</dbReference>
<keyword evidence="5" id="KW-1185">Reference proteome</keyword>
<feature type="compositionally biased region" description="Polar residues" evidence="2">
    <location>
        <begin position="97"/>
        <end position="121"/>
    </location>
</feature>
<evidence type="ECO:0000313" key="5">
    <source>
        <dbReference type="Proteomes" id="UP001208570"/>
    </source>
</evidence>
<dbReference type="Proteomes" id="UP001208570">
    <property type="component" value="Unassembled WGS sequence"/>
</dbReference>
<gene>
    <name evidence="4" type="ORF">LSH36_7g17001</name>
</gene>
<organism evidence="4 5">
    <name type="scientific">Paralvinella palmiformis</name>
    <dbReference type="NCBI Taxonomy" id="53620"/>
    <lineage>
        <taxon>Eukaryota</taxon>
        <taxon>Metazoa</taxon>
        <taxon>Spiralia</taxon>
        <taxon>Lophotrochozoa</taxon>
        <taxon>Annelida</taxon>
        <taxon>Polychaeta</taxon>
        <taxon>Sedentaria</taxon>
        <taxon>Canalipalpata</taxon>
        <taxon>Terebellida</taxon>
        <taxon>Terebelliformia</taxon>
        <taxon>Alvinellidae</taxon>
        <taxon>Paralvinella</taxon>
    </lineage>
</organism>
<dbReference type="GO" id="GO:0042802">
    <property type="term" value="F:identical protein binding"/>
    <property type="evidence" value="ECO:0007669"/>
    <property type="project" value="InterPro"/>
</dbReference>
<dbReference type="Pfam" id="PF00035">
    <property type="entry name" value="dsrm"/>
    <property type="match status" value="1"/>
</dbReference>
<feature type="compositionally biased region" description="Polar residues" evidence="2">
    <location>
        <begin position="373"/>
        <end position="402"/>
    </location>
</feature>
<dbReference type="SUPFAM" id="SSF54768">
    <property type="entry name" value="dsRNA-binding domain-like"/>
    <property type="match status" value="1"/>
</dbReference>
<dbReference type="Gene3D" id="3.30.160.20">
    <property type="match status" value="2"/>
</dbReference>
<dbReference type="PANTHER" id="PTHR13482">
    <property type="entry name" value="MICRORNA PROCESSOR COMPLEX SUBUNIT DGCR8"/>
    <property type="match status" value="1"/>
</dbReference>
<feature type="domain" description="DRBM" evidence="3">
    <location>
        <begin position="499"/>
        <end position="566"/>
    </location>
</feature>
<feature type="region of interest" description="Disordered" evidence="2">
    <location>
        <begin position="215"/>
        <end position="239"/>
    </location>
</feature>
<accession>A0AAD9KFF1</accession>
<feature type="region of interest" description="Disordered" evidence="2">
    <location>
        <begin position="1"/>
        <end position="76"/>
    </location>
</feature>
<keyword evidence="1" id="KW-0694">RNA-binding</keyword>
<dbReference type="GO" id="GO:0003725">
    <property type="term" value="F:double-stranded RNA binding"/>
    <property type="evidence" value="ECO:0007669"/>
    <property type="project" value="TreeGrafter"/>
</dbReference>
<dbReference type="AlphaFoldDB" id="A0AAD9KFF1"/>
<dbReference type="SMART" id="SM00456">
    <property type="entry name" value="WW"/>
    <property type="match status" value="1"/>
</dbReference>
<dbReference type="GO" id="GO:0020037">
    <property type="term" value="F:heme binding"/>
    <property type="evidence" value="ECO:0007669"/>
    <property type="project" value="InterPro"/>
</dbReference>
<dbReference type="InterPro" id="IPR001202">
    <property type="entry name" value="WW_dom"/>
</dbReference>
<dbReference type="CDD" id="cd19867">
    <property type="entry name" value="DSRM_DGCR8_rpt1"/>
    <property type="match status" value="1"/>
</dbReference>
<comment type="caution">
    <text evidence="4">The sequence shown here is derived from an EMBL/GenBank/DDBJ whole genome shotgun (WGS) entry which is preliminary data.</text>
</comment>
<evidence type="ECO:0000259" key="3">
    <source>
        <dbReference type="PROSITE" id="PS50137"/>
    </source>
</evidence>
<reference evidence="4" key="1">
    <citation type="journal article" date="2023" name="Mol. Biol. Evol.">
        <title>Third-Generation Sequencing Reveals the Adaptive Role of the Epigenome in Three Deep-Sea Polychaetes.</title>
        <authorList>
            <person name="Perez M."/>
            <person name="Aroh O."/>
            <person name="Sun Y."/>
            <person name="Lan Y."/>
            <person name="Juniper S.K."/>
            <person name="Young C.R."/>
            <person name="Angers B."/>
            <person name="Qian P.Y."/>
        </authorList>
    </citation>
    <scope>NUCLEOTIDE SEQUENCE</scope>
    <source>
        <strain evidence="4">P08H-3</strain>
    </source>
</reference>
<dbReference type="InterPro" id="IPR014720">
    <property type="entry name" value="dsRBD_dom"/>
</dbReference>
<dbReference type="CDD" id="cd19868">
    <property type="entry name" value="DSRM_DGCR8_rpt2"/>
    <property type="match status" value="1"/>
</dbReference>
<dbReference type="GO" id="GO:0031053">
    <property type="term" value="P:primary miRNA processing"/>
    <property type="evidence" value="ECO:0007669"/>
    <property type="project" value="InterPro"/>
</dbReference>
<feature type="compositionally biased region" description="Pro residues" evidence="2">
    <location>
        <begin position="1"/>
        <end position="24"/>
    </location>
</feature>
<dbReference type="GO" id="GO:0070878">
    <property type="term" value="F:primary miRNA binding"/>
    <property type="evidence" value="ECO:0007669"/>
    <property type="project" value="TreeGrafter"/>
</dbReference>
<evidence type="ECO:0000256" key="1">
    <source>
        <dbReference type="PROSITE-ProRule" id="PRU00266"/>
    </source>
</evidence>
<protein>
    <recommendedName>
        <fullName evidence="3">DRBM domain-containing protein</fullName>
    </recommendedName>
</protein>
<evidence type="ECO:0000313" key="4">
    <source>
        <dbReference type="EMBL" id="KAK2169785.1"/>
    </source>
</evidence>
<dbReference type="Gene3D" id="2.20.70.10">
    <property type="match status" value="1"/>
</dbReference>
<sequence>METPPPLPSGDPPKSPSPPLPPPSIQASNHDHDRLDFETDAGGKLNSLDGGPPSKRQRLGSQTEAECFAEDEGPDTLLGSGLAAELLEEGEIFDSESILSRNSSTKSISQCQDRDGSQATDSPLIIAGDDSNGIMDFEDTSNKRDQLESSPGVSNCVENTDQLPDSTEMKNVTEQQEQVLDIANNSITEESKECSLKPAIPSHGQEEFEVIDDLESDGEGGGEQNCGGQDSDDDSDDTVYDEDEIDALLDEEMDKNAPKEKDSEKTHVAGAVLEQKEKVLLVDRCTDPFDILPENWVMVTHNSGMPVYLHKKTRVCTLSKPYFLGPSSARKHDIPISAIPCLQYRRALDKEVAGLTEPNCQSEISNAALENPEQGNVTSENGITDTTSQAEVNQSSDPSKTSLPKLGVRVETAKDHEKQNSLDFMEVREYCEKLFQFKTITVKRFKTWKDRRKHTSLLKKVARPSLPSTTKLIRCAIPADKEGKGAKRKEFVLNPAGKSDICILHEYVQQALRVQPRYIFEELQNSQTPFGATVLIGGEKYGSGFSSSKKGAKLEAAKQTLAILIPEMNKLKEEEKDDSSTSDLSLFDTIKIEDPRVTELCIKAGQPGPFQVLCECLKRNYGVGDTQVQMEMKALKHQKSEFIMKVGKHEACVVCKNKREGKQQAAQAILQKMHPHIHTWGSLLRLYDRSTITQCESSKSSQLDSECDENVLCFVRATVSYGTEPGVDNCLEAKSWMANVECQTILNSLEACTQTDVLAESRECIENNQVKMTKMTKLFQSQFEANVFCKHNDGDSGDKDLDETDAGYTKVAQLNLYHRAVQTEWYGRDMYHKTTQYPEVHYSQDVEERTDTFTVVSPKVPRGPPQYTCNYKCAEVRSASGVIYGFCPKAIGPGQSEALCTANLSTSKTETLQSNAISPVTASSSEMTPAATAAMTASPAANTRGVIPGMRVSPVVLPGMFSPAIYPVGFQYPASICPPPNYMMTYPCVPQPPAVTQNKETESVIDLQIKSKSMPNKAILNKLKEEMKKLHSKHNEVKSNIKGRIHLPGAVGFASTDLGSVDL</sequence>
<dbReference type="InterPro" id="IPR040375">
    <property type="entry name" value="DGCR8"/>
</dbReference>
<evidence type="ECO:0000256" key="2">
    <source>
        <dbReference type="SAM" id="MobiDB-lite"/>
    </source>
</evidence>